<accession>A0ACB9IGJ7</accession>
<gene>
    <name evidence="1" type="ORF">L1987_22718</name>
</gene>
<reference evidence="1 2" key="2">
    <citation type="journal article" date="2022" name="Mol. Ecol. Resour.">
        <title>The genomes of chicory, endive, great burdock and yacon provide insights into Asteraceae paleo-polyploidization history and plant inulin production.</title>
        <authorList>
            <person name="Fan W."/>
            <person name="Wang S."/>
            <person name="Wang H."/>
            <person name="Wang A."/>
            <person name="Jiang F."/>
            <person name="Liu H."/>
            <person name="Zhao H."/>
            <person name="Xu D."/>
            <person name="Zhang Y."/>
        </authorList>
    </citation>
    <scope>NUCLEOTIDE SEQUENCE [LARGE SCALE GENOMIC DNA]</scope>
    <source>
        <strain evidence="2">cv. Yunnan</strain>
        <tissue evidence="1">Leaves</tissue>
    </source>
</reference>
<dbReference type="EMBL" id="CM042025">
    <property type="protein sequence ID" value="KAI3806803.1"/>
    <property type="molecule type" value="Genomic_DNA"/>
</dbReference>
<evidence type="ECO:0000313" key="1">
    <source>
        <dbReference type="EMBL" id="KAI3806803.1"/>
    </source>
</evidence>
<dbReference type="Proteomes" id="UP001056120">
    <property type="component" value="Linkage Group LG08"/>
</dbReference>
<comment type="caution">
    <text evidence="1">The sequence shown here is derived from an EMBL/GenBank/DDBJ whole genome shotgun (WGS) entry which is preliminary data.</text>
</comment>
<organism evidence="1 2">
    <name type="scientific">Smallanthus sonchifolius</name>
    <dbReference type="NCBI Taxonomy" id="185202"/>
    <lineage>
        <taxon>Eukaryota</taxon>
        <taxon>Viridiplantae</taxon>
        <taxon>Streptophyta</taxon>
        <taxon>Embryophyta</taxon>
        <taxon>Tracheophyta</taxon>
        <taxon>Spermatophyta</taxon>
        <taxon>Magnoliopsida</taxon>
        <taxon>eudicotyledons</taxon>
        <taxon>Gunneridae</taxon>
        <taxon>Pentapetalae</taxon>
        <taxon>asterids</taxon>
        <taxon>campanulids</taxon>
        <taxon>Asterales</taxon>
        <taxon>Asteraceae</taxon>
        <taxon>Asteroideae</taxon>
        <taxon>Heliantheae alliance</taxon>
        <taxon>Millerieae</taxon>
        <taxon>Smallanthus</taxon>
    </lineage>
</organism>
<name>A0ACB9IGJ7_9ASTR</name>
<evidence type="ECO:0000313" key="2">
    <source>
        <dbReference type="Proteomes" id="UP001056120"/>
    </source>
</evidence>
<proteinExistence type="predicted"/>
<sequence length="344" mass="39358">MQEPWKLFTDGASNDVGCGAGLMLISPEGIELTYALRLNFKSTNNEAEYEALLAVLRMAKEMKVVRIEAHFDFMLVANQVNNVYEVKGEAMKQYRAKNKKVDALSKFASVAFNHLAKEIRMEVLAEPSTTEKSIESVEAEKDKTWMSPLLDSLIEGILLTDKGEARKVQRLVWENIVCRFGIPRELVSDNGKQFAENPFKHWCTELQIKQVFSSVKHPQSNGQVERANRSLVEGIKNRLEPKSYAWLKEIPHVLWAHRTTPMDSHGETPFSLTCGMEAMIPTEIGSSSQRTKITEKENEENLKLNLSLLEERREMAIARETKYKKKVERYYNTRVKGKSFRPGE</sequence>
<protein>
    <submittedName>
        <fullName evidence="1">Uncharacterized protein</fullName>
    </submittedName>
</protein>
<reference evidence="2" key="1">
    <citation type="journal article" date="2022" name="Mol. Ecol. Resour.">
        <title>The genomes of chicory, endive, great burdock and yacon provide insights into Asteraceae palaeo-polyploidization history and plant inulin production.</title>
        <authorList>
            <person name="Fan W."/>
            <person name="Wang S."/>
            <person name="Wang H."/>
            <person name="Wang A."/>
            <person name="Jiang F."/>
            <person name="Liu H."/>
            <person name="Zhao H."/>
            <person name="Xu D."/>
            <person name="Zhang Y."/>
        </authorList>
    </citation>
    <scope>NUCLEOTIDE SEQUENCE [LARGE SCALE GENOMIC DNA]</scope>
    <source>
        <strain evidence="2">cv. Yunnan</strain>
    </source>
</reference>
<keyword evidence="2" id="KW-1185">Reference proteome</keyword>